<dbReference type="InterPro" id="IPR036047">
    <property type="entry name" value="F-box-like_dom_sf"/>
</dbReference>
<evidence type="ECO:0000259" key="1">
    <source>
        <dbReference type="PROSITE" id="PS50181"/>
    </source>
</evidence>
<feature type="domain" description="F-box" evidence="1">
    <location>
        <begin position="23"/>
        <end position="69"/>
    </location>
</feature>
<dbReference type="Pfam" id="PF08268">
    <property type="entry name" value="FBA_3"/>
    <property type="match status" value="1"/>
</dbReference>
<dbReference type="SUPFAM" id="SSF81383">
    <property type="entry name" value="F-box domain"/>
    <property type="match status" value="1"/>
</dbReference>
<dbReference type="Proteomes" id="UP001293593">
    <property type="component" value="Unassembled WGS sequence"/>
</dbReference>
<dbReference type="InterPro" id="IPR017451">
    <property type="entry name" value="F-box-assoc_interact_dom"/>
</dbReference>
<gene>
    <name evidence="2" type="ORF">QN277_019281</name>
</gene>
<keyword evidence="3" id="KW-1185">Reference proteome</keyword>
<comment type="caution">
    <text evidence="2">The sequence shown here is derived from an EMBL/GenBank/DDBJ whole genome shotgun (WGS) entry which is preliminary data.</text>
</comment>
<dbReference type="InterPro" id="IPR050796">
    <property type="entry name" value="SCF_F-box_component"/>
</dbReference>
<evidence type="ECO:0000313" key="2">
    <source>
        <dbReference type="EMBL" id="KAK4276319.1"/>
    </source>
</evidence>
<proteinExistence type="predicted"/>
<dbReference type="AlphaFoldDB" id="A0AAE1KIV4"/>
<dbReference type="InterPro" id="IPR013187">
    <property type="entry name" value="F-box-assoc_dom_typ3"/>
</dbReference>
<dbReference type="NCBIfam" id="TIGR01640">
    <property type="entry name" value="F_box_assoc_1"/>
    <property type="match status" value="1"/>
</dbReference>
<dbReference type="PROSITE" id="PS50181">
    <property type="entry name" value="FBOX"/>
    <property type="match status" value="1"/>
</dbReference>
<accession>A0AAE1KIV4</accession>
<dbReference type="PANTHER" id="PTHR31672">
    <property type="entry name" value="BNACNNG10540D PROTEIN"/>
    <property type="match status" value="1"/>
</dbReference>
<protein>
    <recommendedName>
        <fullName evidence="1">F-box domain-containing protein</fullName>
    </recommendedName>
</protein>
<dbReference type="Gene3D" id="1.20.1280.50">
    <property type="match status" value="1"/>
</dbReference>
<evidence type="ECO:0000313" key="3">
    <source>
        <dbReference type="Proteomes" id="UP001293593"/>
    </source>
</evidence>
<dbReference type="InterPro" id="IPR001810">
    <property type="entry name" value="F-box_dom"/>
</dbReference>
<reference evidence="2" key="1">
    <citation type="submission" date="2023-10" db="EMBL/GenBank/DDBJ databases">
        <title>Chromosome-level genome of the transformable northern wattle, Acacia crassicarpa.</title>
        <authorList>
            <person name="Massaro I."/>
            <person name="Sinha N.R."/>
            <person name="Poethig S."/>
            <person name="Leichty A.R."/>
        </authorList>
    </citation>
    <scope>NUCLEOTIDE SEQUENCE</scope>
    <source>
        <strain evidence="2">Acra3RX</strain>
        <tissue evidence="2">Leaf</tissue>
    </source>
</reference>
<dbReference type="EMBL" id="JAWXYG010000004">
    <property type="protein sequence ID" value="KAK4276319.1"/>
    <property type="molecule type" value="Genomic_DNA"/>
</dbReference>
<dbReference type="Pfam" id="PF12937">
    <property type="entry name" value="F-box-like"/>
    <property type="match status" value="1"/>
</dbReference>
<sequence>MDLYSAEQSRSKRPKLEDHAPPLDFLTRLPCELVSEVFSKLPTSSLINFMYVCRSWRSLAQDPSISRHLSTITKNNQCLIFHCDSPIRSQVCLADFNSSPGNIQNQKASNLLPIFTSSMPEFDVVASWHGVLCLSDCLFGDKLYLYNPFTNFFKQLPQPLKLPNQESVIGFGFAEKTQEFKVVQIINVKPSKDHREPCSKVLILSMRNSKWREIVEVEYHFVQCTQQILVNGRLHWVTQQRKRGRSRWSALVSFDLTNESFDEVPKPEREALKKYEFHLLVIKGCLSAAFYCRRGRLEIWVMKTYGEKESWTKEFSIRNHIPKGLKENNELDSWSMKFLKTASRARGVRAVCVLDNGEILLEYKGKALATYDPTRRKFKDLQIQGIPKWFQVVHAGSFNWNDTLSW</sequence>
<name>A0AAE1KIV4_9FABA</name>
<dbReference type="SMART" id="SM00256">
    <property type="entry name" value="FBOX"/>
    <property type="match status" value="1"/>
</dbReference>
<organism evidence="2 3">
    <name type="scientific">Acacia crassicarpa</name>
    <name type="common">northern wattle</name>
    <dbReference type="NCBI Taxonomy" id="499986"/>
    <lineage>
        <taxon>Eukaryota</taxon>
        <taxon>Viridiplantae</taxon>
        <taxon>Streptophyta</taxon>
        <taxon>Embryophyta</taxon>
        <taxon>Tracheophyta</taxon>
        <taxon>Spermatophyta</taxon>
        <taxon>Magnoliopsida</taxon>
        <taxon>eudicotyledons</taxon>
        <taxon>Gunneridae</taxon>
        <taxon>Pentapetalae</taxon>
        <taxon>rosids</taxon>
        <taxon>fabids</taxon>
        <taxon>Fabales</taxon>
        <taxon>Fabaceae</taxon>
        <taxon>Caesalpinioideae</taxon>
        <taxon>mimosoid clade</taxon>
        <taxon>Acacieae</taxon>
        <taxon>Acacia</taxon>
    </lineage>
</organism>